<gene>
    <name evidence="1" type="ORF">NCTC11155_02068</name>
</gene>
<evidence type="ECO:0000313" key="1">
    <source>
        <dbReference type="EMBL" id="SUV42694.1"/>
    </source>
</evidence>
<dbReference type="EMBL" id="UFSX01000002">
    <property type="protein sequence ID" value="SUV42694.1"/>
    <property type="molecule type" value="Genomic_DNA"/>
</dbReference>
<proteinExistence type="predicted"/>
<dbReference type="Proteomes" id="UP000254424">
    <property type="component" value="Unassembled WGS sequence"/>
</dbReference>
<accession>A0A380Z8L9</accession>
<reference evidence="1 2" key="1">
    <citation type="submission" date="2018-06" db="EMBL/GenBank/DDBJ databases">
        <authorList>
            <consortium name="Pathogen Informatics"/>
            <person name="Doyle S."/>
        </authorList>
    </citation>
    <scope>NUCLEOTIDE SEQUENCE [LARGE SCALE GENOMIC DNA]</scope>
    <source>
        <strain evidence="1 2">NCTC11155</strain>
    </source>
</reference>
<dbReference type="AlphaFoldDB" id="A0A380Z8L9"/>
<name>A0A380Z8L9_9BACE</name>
<protein>
    <submittedName>
        <fullName evidence="1">Uncharacterized protein</fullName>
    </submittedName>
</protein>
<evidence type="ECO:0000313" key="2">
    <source>
        <dbReference type="Proteomes" id="UP000254424"/>
    </source>
</evidence>
<organism evidence="1 2">
    <name type="scientific">Bacteroides eggerthii</name>
    <dbReference type="NCBI Taxonomy" id="28111"/>
    <lineage>
        <taxon>Bacteria</taxon>
        <taxon>Pseudomonadati</taxon>
        <taxon>Bacteroidota</taxon>
        <taxon>Bacteroidia</taxon>
        <taxon>Bacteroidales</taxon>
        <taxon>Bacteroidaceae</taxon>
        <taxon>Bacteroides</taxon>
    </lineage>
</organism>
<sequence>MYAVNEPGRPWTLLKKHVMVYVNSCSLALPALFRDMITVGLPAEGDAQRSLCF</sequence>